<organism evidence="2 3">
    <name type="scientific">Stephanodiscus triporus</name>
    <dbReference type="NCBI Taxonomy" id="2934178"/>
    <lineage>
        <taxon>Eukaryota</taxon>
        <taxon>Sar</taxon>
        <taxon>Stramenopiles</taxon>
        <taxon>Ochrophyta</taxon>
        <taxon>Bacillariophyta</taxon>
        <taxon>Coscinodiscophyceae</taxon>
        <taxon>Thalassiosirophycidae</taxon>
        <taxon>Stephanodiscales</taxon>
        <taxon>Stephanodiscaceae</taxon>
        <taxon>Stephanodiscus</taxon>
    </lineage>
</organism>
<comment type="caution">
    <text evidence="2">The sequence shown here is derived from an EMBL/GenBank/DDBJ whole genome shotgun (WGS) entry which is preliminary data.</text>
</comment>
<feature type="compositionally biased region" description="Basic and acidic residues" evidence="1">
    <location>
        <begin position="492"/>
        <end position="505"/>
    </location>
</feature>
<sequence>MSEPSQPRINPSDWASRRKNAMNRAQELRAKKKEVDLNQDSSTELSSLASQSEIQRQRRSRQLEATQKLLDGQVSGFKSAEPLPGRSVGNKSFGDGANGQQNENRGGRESALIHAERPVGGSSNGTHSIISQKQLGHIHRQYQEPAENISVASHSNITADVDFPKTINESKRAGNSDKLRLEDAIQPTMKEMPLEGRGRGRGRGRSHPSLSGGTVGLGEVFGSAVSLSRVLVVDKEEVGFKSRSPRATRIHSSSSQSLHSRPKSDDAVAKSLQSYLRGRQVPEFKEGDCAKLTILRQRLVARRRKREMSHKAGLTGRIVQSSQSQRTISTEAESSLGNDSRSGEISRSDEEQFPSGEELDPNEYTARDFQMADLQLKEFEHTSMDVSQISDIQSNKVDGGDDDEASVVNIELIQCDCCKRKFAPKIYERHFDSDGQPKCVKAVEKKRPVYNAAMVRIANNDNLNKDEQTLALQVSLNQNTKAPKKKSKKSSKWREESVAFREAMKANRLMSQAEKKDGIPRHKKHVKSRGGR</sequence>
<evidence type="ECO:0000313" key="3">
    <source>
        <dbReference type="Proteomes" id="UP001530315"/>
    </source>
</evidence>
<feature type="region of interest" description="Disordered" evidence="1">
    <location>
        <begin position="306"/>
        <end position="363"/>
    </location>
</feature>
<proteinExistence type="predicted"/>
<feature type="region of interest" description="Disordered" evidence="1">
    <location>
        <begin position="477"/>
        <end position="532"/>
    </location>
</feature>
<feature type="compositionally biased region" description="Polar residues" evidence="1">
    <location>
        <begin position="318"/>
        <end position="340"/>
    </location>
</feature>
<accession>A0ABD3MWR0</accession>
<feature type="compositionally biased region" description="Low complexity" evidence="1">
    <location>
        <begin position="41"/>
        <end position="54"/>
    </location>
</feature>
<gene>
    <name evidence="2" type="ORF">ACHAW5_005201</name>
</gene>
<feature type="compositionally biased region" description="Basic and acidic residues" evidence="1">
    <location>
        <begin position="341"/>
        <end position="350"/>
    </location>
</feature>
<feature type="compositionally biased region" description="Basic and acidic residues" evidence="1">
    <location>
        <begin position="26"/>
        <end position="36"/>
    </location>
</feature>
<evidence type="ECO:0000313" key="2">
    <source>
        <dbReference type="EMBL" id="KAL3768363.1"/>
    </source>
</evidence>
<dbReference type="EMBL" id="JALLAZ020001680">
    <property type="protein sequence ID" value="KAL3768363.1"/>
    <property type="molecule type" value="Genomic_DNA"/>
</dbReference>
<reference evidence="2 3" key="1">
    <citation type="submission" date="2024-10" db="EMBL/GenBank/DDBJ databases">
        <title>Updated reference genomes for cyclostephanoid diatoms.</title>
        <authorList>
            <person name="Roberts W.R."/>
            <person name="Alverson A.J."/>
        </authorList>
    </citation>
    <scope>NUCLEOTIDE SEQUENCE [LARGE SCALE GENOMIC DNA]</scope>
    <source>
        <strain evidence="2 3">AJA276-08</strain>
    </source>
</reference>
<feature type="region of interest" description="Disordered" evidence="1">
    <location>
        <begin position="241"/>
        <end position="270"/>
    </location>
</feature>
<feature type="region of interest" description="Disordered" evidence="1">
    <location>
        <begin position="192"/>
        <end position="215"/>
    </location>
</feature>
<feature type="region of interest" description="Disordered" evidence="1">
    <location>
        <begin position="1"/>
        <end position="126"/>
    </location>
</feature>
<dbReference type="AlphaFoldDB" id="A0ABD3MWR0"/>
<evidence type="ECO:0000256" key="1">
    <source>
        <dbReference type="SAM" id="MobiDB-lite"/>
    </source>
</evidence>
<feature type="compositionally biased region" description="Basic residues" evidence="1">
    <location>
        <begin position="482"/>
        <end position="491"/>
    </location>
</feature>
<name>A0ABD3MWR0_9STRA</name>
<protein>
    <submittedName>
        <fullName evidence="2">Uncharacterized protein</fullName>
    </submittedName>
</protein>
<keyword evidence="3" id="KW-1185">Reference proteome</keyword>
<feature type="compositionally biased region" description="Basic residues" evidence="1">
    <location>
        <begin position="521"/>
        <end position="532"/>
    </location>
</feature>
<dbReference type="Proteomes" id="UP001530315">
    <property type="component" value="Unassembled WGS sequence"/>
</dbReference>